<dbReference type="RefSeq" id="XP_012652402.1">
    <property type="nucleotide sequence ID" value="XM_012796948.1"/>
</dbReference>
<organism evidence="1 2">
    <name type="scientific">Tetrahymena thermophila (strain SB210)</name>
    <dbReference type="NCBI Taxonomy" id="312017"/>
    <lineage>
        <taxon>Eukaryota</taxon>
        <taxon>Sar</taxon>
        <taxon>Alveolata</taxon>
        <taxon>Ciliophora</taxon>
        <taxon>Intramacronucleata</taxon>
        <taxon>Oligohymenophorea</taxon>
        <taxon>Hymenostomatida</taxon>
        <taxon>Tetrahymenina</taxon>
        <taxon>Tetrahymenidae</taxon>
        <taxon>Tetrahymena</taxon>
    </lineage>
</organism>
<reference evidence="2" key="1">
    <citation type="journal article" date="2006" name="PLoS Biol.">
        <title>Macronuclear genome sequence of the ciliate Tetrahymena thermophila, a model eukaryote.</title>
        <authorList>
            <person name="Eisen J.A."/>
            <person name="Coyne R.S."/>
            <person name="Wu M."/>
            <person name="Wu D."/>
            <person name="Thiagarajan M."/>
            <person name="Wortman J.R."/>
            <person name="Badger J.H."/>
            <person name="Ren Q."/>
            <person name="Amedeo P."/>
            <person name="Jones K.M."/>
            <person name="Tallon L.J."/>
            <person name="Delcher A.L."/>
            <person name="Salzberg S.L."/>
            <person name="Silva J.C."/>
            <person name="Haas B.J."/>
            <person name="Majoros W.H."/>
            <person name="Farzad M."/>
            <person name="Carlton J.M."/>
            <person name="Smith R.K. Jr."/>
            <person name="Garg J."/>
            <person name="Pearlman R.E."/>
            <person name="Karrer K.M."/>
            <person name="Sun L."/>
            <person name="Manning G."/>
            <person name="Elde N.C."/>
            <person name="Turkewitz A.P."/>
            <person name="Asai D.J."/>
            <person name="Wilkes D.E."/>
            <person name="Wang Y."/>
            <person name="Cai H."/>
            <person name="Collins K."/>
            <person name="Stewart B.A."/>
            <person name="Lee S.R."/>
            <person name="Wilamowska K."/>
            <person name="Weinberg Z."/>
            <person name="Ruzzo W.L."/>
            <person name="Wloga D."/>
            <person name="Gaertig J."/>
            <person name="Frankel J."/>
            <person name="Tsao C.-C."/>
            <person name="Gorovsky M.A."/>
            <person name="Keeling P.J."/>
            <person name="Waller R.F."/>
            <person name="Patron N.J."/>
            <person name="Cherry J.M."/>
            <person name="Stover N.A."/>
            <person name="Krieger C.J."/>
            <person name="del Toro C."/>
            <person name="Ryder H.F."/>
            <person name="Williamson S.C."/>
            <person name="Barbeau R.A."/>
            <person name="Hamilton E.P."/>
            <person name="Orias E."/>
        </authorList>
    </citation>
    <scope>NUCLEOTIDE SEQUENCE [LARGE SCALE GENOMIC DNA]</scope>
    <source>
        <strain evidence="2">SB210</strain>
    </source>
</reference>
<dbReference type="OrthoDB" id="303456at2759"/>
<dbReference type="Gene3D" id="3.30.710.10">
    <property type="entry name" value="Potassium Channel Kv1.1, Chain A"/>
    <property type="match status" value="1"/>
</dbReference>
<dbReference type="KEGG" id="tet:TTHERM_000452041"/>
<protein>
    <submittedName>
        <fullName evidence="1">Uncharacterized protein</fullName>
    </submittedName>
</protein>
<dbReference type="InterPro" id="IPR011333">
    <property type="entry name" value="SKP1/BTB/POZ_sf"/>
</dbReference>
<dbReference type="SUPFAM" id="SSF54695">
    <property type="entry name" value="POZ domain"/>
    <property type="match status" value="1"/>
</dbReference>
<evidence type="ECO:0000313" key="2">
    <source>
        <dbReference type="Proteomes" id="UP000009168"/>
    </source>
</evidence>
<dbReference type="InParanoid" id="W7XKP3"/>
<accession>W7XKP3</accession>
<dbReference type="Proteomes" id="UP000009168">
    <property type="component" value="Unassembled WGS sequence"/>
</dbReference>
<gene>
    <name evidence="1" type="ORF">TTHERM_000452041</name>
</gene>
<name>W7XKP3_TETTS</name>
<proteinExistence type="predicted"/>
<dbReference type="AlphaFoldDB" id="W7XKP3"/>
<keyword evidence="2" id="KW-1185">Reference proteome</keyword>
<sequence length="197" mass="23168">MDNLNQKENICLISKQGQKVFFKKELAKLADLISHSELEEDIPVSEISTEVLDKIREFCETHNYNSDTMTYQFPFLSAKLKENIDEKSYQVLKEYDIENTELRIQKLSPLLEAAFYLGFTKLKKIINTCIQVIFYCGPSEEEQVQFMEKWGLDDEDLTEDIKQECKEQFSQLIKGYQQGMKSELEVLFKQYQDGKKK</sequence>
<evidence type="ECO:0000313" key="1">
    <source>
        <dbReference type="EMBL" id="EWS75089.1"/>
    </source>
</evidence>
<dbReference type="GeneID" id="24439056"/>
<dbReference type="EMBL" id="GG662738">
    <property type="protein sequence ID" value="EWS75089.1"/>
    <property type="molecule type" value="Genomic_DNA"/>
</dbReference>